<evidence type="ECO:0000313" key="3">
    <source>
        <dbReference type="Proteomes" id="UP000199344"/>
    </source>
</evidence>
<dbReference type="PANTHER" id="PTHR43737">
    <property type="entry name" value="BLL7424 PROTEIN"/>
    <property type="match status" value="1"/>
</dbReference>
<feature type="signal peptide" evidence="1">
    <location>
        <begin position="1"/>
        <end position="23"/>
    </location>
</feature>
<evidence type="ECO:0000313" key="2">
    <source>
        <dbReference type="EMBL" id="SDE42265.1"/>
    </source>
</evidence>
<dbReference type="PROSITE" id="PS51318">
    <property type="entry name" value="TAT"/>
    <property type="match status" value="1"/>
</dbReference>
<protein>
    <submittedName>
        <fullName evidence="2">Uncharacterized conserved protein, DUF1501 family</fullName>
    </submittedName>
</protein>
<keyword evidence="3" id="KW-1185">Reference proteome</keyword>
<dbReference type="Proteomes" id="UP000199344">
    <property type="component" value="Unassembled WGS sequence"/>
</dbReference>
<sequence>MQMDRRRFLNTALAGACSAAAMPAFTPMSFASAPGEKRFVAIVLRGAMDGLDVVQPYGDPFLRKLRRRLSLGPEAGAHDLDGFFALHPALDPLMPMWRAGELGFAHAVSTPYRDKRSHFDGQDILEAGISGRHGPEDPGGGWLNRLLPMIDGAVFETAYAIGTEELAILRGEFVNASWAPKTRLKLSPQAQLLLEALYESDAPFHSAAEAAIEISAATAGADDMNGGQKLKNAAALASFAAARLNEETRIAAFSLTGWDTHQRQFNTLDRPLTELATALTVLKDQLGRNWDNTVVMAMTEFGRTVRENGTGGTDHGTGGLMVMAGGAVRGRQVMGQWPGMGEGDLYAGRDLMPTADVRNYAGAAISGLFGVKASDVERVIFPGIDLSAPPQILL</sequence>
<dbReference type="STRING" id="591205.SAMN05421538_106195"/>
<evidence type="ECO:0000256" key="1">
    <source>
        <dbReference type="SAM" id="SignalP"/>
    </source>
</evidence>
<dbReference type="Pfam" id="PF07394">
    <property type="entry name" value="DUF1501"/>
    <property type="match status" value="1"/>
</dbReference>
<dbReference type="InterPro" id="IPR006311">
    <property type="entry name" value="TAT_signal"/>
</dbReference>
<proteinExistence type="predicted"/>
<dbReference type="PANTHER" id="PTHR43737:SF1">
    <property type="entry name" value="DUF1501 DOMAIN-CONTAINING PROTEIN"/>
    <property type="match status" value="1"/>
</dbReference>
<reference evidence="2 3" key="1">
    <citation type="submission" date="2016-10" db="EMBL/GenBank/DDBJ databases">
        <authorList>
            <person name="de Groot N.N."/>
        </authorList>
    </citation>
    <scope>NUCLEOTIDE SEQUENCE [LARGE SCALE GENOMIC DNA]</scope>
    <source>
        <strain evidence="2 3">DSM 22220</strain>
    </source>
</reference>
<name>A0A1G7CUT3_9RHOB</name>
<gene>
    <name evidence="2" type="ORF">SAMN05421538_106195</name>
</gene>
<dbReference type="EMBL" id="FNAH01000006">
    <property type="protein sequence ID" value="SDE42265.1"/>
    <property type="molecule type" value="Genomic_DNA"/>
</dbReference>
<feature type="chain" id="PRO_5011614649" evidence="1">
    <location>
        <begin position="24"/>
        <end position="394"/>
    </location>
</feature>
<organism evidence="2 3">
    <name type="scientific">Paracoccus isoporae</name>
    <dbReference type="NCBI Taxonomy" id="591205"/>
    <lineage>
        <taxon>Bacteria</taxon>
        <taxon>Pseudomonadati</taxon>
        <taxon>Pseudomonadota</taxon>
        <taxon>Alphaproteobacteria</taxon>
        <taxon>Rhodobacterales</taxon>
        <taxon>Paracoccaceae</taxon>
        <taxon>Paracoccus</taxon>
    </lineage>
</organism>
<dbReference type="AlphaFoldDB" id="A0A1G7CUT3"/>
<keyword evidence="1" id="KW-0732">Signal</keyword>
<dbReference type="InterPro" id="IPR010869">
    <property type="entry name" value="DUF1501"/>
</dbReference>
<accession>A0A1G7CUT3</accession>